<dbReference type="InterPro" id="IPR036116">
    <property type="entry name" value="FN3_sf"/>
</dbReference>
<dbReference type="RefSeq" id="WP_237872909.1">
    <property type="nucleotide sequence ID" value="NZ_JAKLTR010000008.1"/>
</dbReference>
<name>A0ABS9KSW3_9BACT</name>
<proteinExistence type="predicted"/>
<dbReference type="PROSITE" id="PS51257">
    <property type="entry name" value="PROKAR_LIPOPROTEIN"/>
    <property type="match status" value="1"/>
</dbReference>
<dbReference type="Pfam" id="PF17166">
    <property type="entry name" value="DUF5126"/>
    <property type="match status" value="1"/>
</dbReference>
<accession>A0ABS9KSW3</accession>
<evidence type="ECO:0000313" key="4">
    <source>
        <dbReference type="EMBL" id="MCG2615425.1"/>
    </source>
</evidence>
<keyword evidence="5" id="KW-1185">Reference proteome</keyword>
<evidence type="ECO:0000259" key="2">
    <source>
        <dbReference type="Pfam" id="PF16391"/>
    </source>
</evidence>
<feature type="domain" description="DUF5126" evidence="3">
    <location>
        <begin position="129"/>
        <end position="232"/>
    </location>
</feature>
<protein>
    <submittedName>
        <fullName evidence="4">DUF5126 domain-containing protein</fullName>
    </submittedName>
</protein>
<evidence type="ECO:0000259" key="3">
    <source>
        <dbReference type="Pfam" id="PF17166"/>
    </source>
</evidence>
<dbReference type="Pfam" id="PF16323">
    <property type="entry name" value="DUF4959"/>
    <property type="match status" value="1"/>
</dbReference>
<evidence type="ECO:0000259" key="1">
    <source>
        <dbReference type="Pfam" id="PF16323"/>
    </source>
</evidence>
<feature type="domain" description="DUF4959" evidence="1">
    <location>
        <begin position="23"/>
        <end position="128"/>
    </location>
</feature>
<organism evidence="4 5">
    <name type="scientific">Terrimonas ginsenosidimutans</name>
    <dbReference type="NCBI Taxonomy" id="2908004"/>
    <lineage>
        <taxon>Bacteria</taxon>
        <taxon>Pseudomonadati</taxon>
        <taxon>Bacteroidota</taxon>
        <taxon>Chitinophagia</taxon>
        <taxon>Chitinophagales</taxon>
        <taxon>Chitinophagaceae</taxon>
        <taxon>Terrimonas</taxon>
    </lineage>
</organism>
<dbReference type="Pfam" id="PF16391">
    <property type="entry name" value="DUF5000"/>
    <property type="match status" value="1"/>
</dbReference>
<dbReference type="EMBL" id="JAKLTR010000008">
    <property type="protein sequence ID" value="MCG2615425.1"/>
    <property type="molecule type" value="Genomic_DNA"/>
</dbReference>
<reference evidence="4" key="1">
    <citation type="submission" date="2022-01" db="EMBL/GenBank/DDBJ databases">
        <authorList>
            <person name="Jo J.-H."/>
            <person name="Im W.-T."/>
        </authorList>
    </citation>
    <scope>NUCLEOTIDE SEQUENCE</scope>
    <source>
        <strain evidence="4">NA20</strain>
    </source>
</reference>
<gene>
    <name evidence="4" type="ORF">LZZ85_14090</name>
</gene>
<sequence length="419" mass="46901">MINQYKNILHTILPALMIACLFSCSKVSEYKDVVSTDMTKPDPVTNILVKNEAGAAVITYDLPASENILYVQATYMINDKVSRQTKSSYYSDTIIVSGFERSQEYKVVLRTVSRANVSSDSIVVTVHPLEPAYRAVFPTIVVKPDFGGININVLNAKKANIGVITVAIDPVTKKFEIINQNYTSQDTISYSLRGYDTIPKQFGFYITDQWGNISDTLFRTITPIYELLMDKSKFASYSLPSDVRTGFGWVIENLWNNNTGSPGYHTDQPIQPLVWPAVITFDMGQTAKLSRYTLWDRGIDGSGNWLWQAGAPLSWTLWGRTSAPVDETMPSGPSAPGVGETSPNGWINLGTFRLPAKPSGLPNPQYTNADLDFWNAGFSFNFSLDLPRVRYIRFQCLENASLTNNFFNMTELTFWGDPR</sequence>
<dbReference type="SUPFAM" id="SSF49265">
    <property type="entry name" value="Fibronectin type III"/>
    <property type="match status" value="1"/>
</dbReference>
<dbReference type="InterPro" id="IPR032164">
    <property type="entry name" value="DUF5000"/>
</dbReference>
<dbReference type="InterPro" id="IPR032527">
    <property type="entry name" value="DUF4959"/>
</dbReference>
<feature type="domain" description="DUF5000" evidence="2">
    <location>
        <begin position="262"/>
        <end position="416"/>
    </location>
</feature>
<evidence type="ECO:0000313" key="5">
    <source>
        <dbReference type="Proteomes" id="UP001165367"/>
    </source>
</evidence>
<dbReference type="Proteomes" id="UP001165367">
    <property type="component" value="Unassembled WGS sequence"/>
</dbReference>
<dbReference type="Gene3D" id="2.60.120.260">
    <property type="entry name" value="Galactose-binding domain-like"/>
    <property type="match status" value="1"/>
</dbReference>
<dbReference type="InterPro" id="IPR033431">
    <property type="entry name" value="DUF5126"/>
</dbReference>
<comment type="caution">
    <text evidence="4">The sequence shown here is derived from an EMBL/GenBank/DDBJ whole genome shotgun (WGS) entry which is preliminary data.</text>
</comment>